<organism evidence="2 3">
    <name type="scientific">Coniochaeta hoffmannii</name>
    <dbReference type="NCBI Taxonomy" id="91930"/>
    <lineage>
        <taxon>Eukaryota</taxon>
        <taxon>Fungi</taxon>
        <taxon>Dikarya</taxon>
        <taxon>Ascomycota</taxon>
        <taxon>Pezizomycotina</taxon>
        <taxon>Sordariomycetes</taxon>
        <taxon>Sordariomycetidae</taxon>
        <taxon>Coniochaetales</taxon>
        <taxon>Coniochaetaceae</taxon>
        <taxon>Coniochaeta</taxon>
    </lineage>
</organism>
<comment type="caution">
    <text evidence="2">The sequence shown here is derived from an EMBL/GenBank/DDBJ whole genome shotgun (WGS) entry which is preliminary data.</text>
</comment>
<evidence type="ECO:0000313" key="2">
    <source>
        <dbReference type="EMBL" id="KAJ9144321.1"/>
    </source>
</evidence>
<gene>
    <name evidence="2" type="ORF">NKR19_g6507</name>
</gene>
<dbReference type="EMBL" id="JANBVN010000101">
    <property type="protein sequence ID" value="KAJ9144321.1"/>
    <property type="molecule type" value="Genomic_DNA"/>
</dbReference>
<reference evidence="2" key="1">
    <citation type="submission" date="2022-07" db="EMBL/GenBank/DDBJ databases">
        <title>Fungi with potential for degradation of polypropylene.</title>
        <authorList>
            <person name="Gostincar C."/>
        </authorList>
    </citation>
    <scope>NUCLEOTIDE SEQUENCE</scope>
    <source>
        <strain evidence="2">EXF-13287</strain>
    </source>
</reference>
<feature type="compositionally biased region" description="Basic and acidic residues" evidence="1">
    <location>
        <begin position="237"/>
        <end position="248"/>
    </location>
</feature>
<dbReference type="AlphaFoldDB" id="A0AA38RF26"/>
<proteinExistence type="predicted"/>
<evidence type="ECO:0000313" key="3">
    <source>
        <dbReference type="Proteomes" id="UP001174691"/>
    </source>
</evidence>
<name>A0AA38RF26_9PEZI</name>
<keyword evidence="3" id="KW-1185">Reference proteome</keyword>
<evidence type="ECO:0000256" key="1">
    <source>
        <dbReference type="SAM" id="MobiDB-lite"/>
    </source>
</evidence>
<feature type="region of interest" description="Disordered" evidence="1">
    <location>
        <begin position="236"/>
        <end position="264"/>
    </location>
</feature>
<accession>A0AA38RF26</accession>
<dbReference type="Proteomes" id="UP001174691">
    <property type="component" value="Unassembled WGS sequence"/>
</dbReference>
<protein>
    <submittedName>
        <fullName evidence="2">CS1 fimbrial subunit A</fullName>
    </submittedName>
</protein>
<sequence>MPSQPPAFPKVFFILPMTRYAPDDYIQLGQVVAAPLEPWNRLAGPIQLEGPLRSRTSDTTEWTCRSTSSSFASAGGFAHVLDLVTAEASRSAEAGRTQTFEAARLETVFFEPSADKEASRDLAKRLVNIPEVKRYLNRVRWVGGAAYLITGLKIARKPARFTTEGTSRTEIAAKFEAAVDGGQLANQGKVGGEGKKSREAGVTEEGRPGGDYVFAYRMSKIYVTWLTGKAVVGSQREGGDLEGAHEGRDDDWEGSDPGEYQSDIVDDVDVDGEDTADWEVKDARIEDEDYGTQLPKEGFETGQVGDGEELYHLVRTVG</sequence>